<dbReference type="RefSeq" id="WP_185065346.1">
    <property type="nucleotide sequence ID" value="NZ_BAABJP010000039.1"/>
</dbReference>
<dbReference type="PROSITE" id="PS01124">
    <property type="entry name" value="HTH_ARAC_FAMILY_2"/>
    <property type="match status" value="1"/>
</dbReference>
<keyword evidence="3" id="KW-1185">Reference proteome</keyword>
<evidence type="ECO:0000313" key="2">
    <source>
        <dbReference type="EMBL" id="GAA5168069.1"/>
    </source>
</evidence>
<dbReference type="SMART" id="SM00342">
    <property type="entry name" value="HTH_ARAC"/>
    <property type="match status" value="1"/>
</dbReference>
<dbReference type="Pfam" id="PF12833">
    <property type="entry name" value="HTH_18"/>
    <property type="match status" value="1"/>
</dbReference>
<dbReference type="PANTHER" id="PTHR43130:SF11">
    <property type="entry name" value="TRANSCRIPTIONAL REGULATORY PROTEIN"/>
    <property type="match status" value="1"/>
</dbReference>
<sequence length="324" mass="34525">MDVGVFVVDGVADFGLAAVREVLNTANSLRAELECPPRPWHVRTVAIGDSALTGSGCIVPATPVTELEGHFDLLLVPAVNVVAADALVELVSSPKHRAALELIAAEAGNGMYLAAACTATFFLAESGVLDGGTATTSWWLGPAFRRRYPGVELRIDQTLCRSGRVTTAGAVLSHLDLALSLVNARSPALADLVARYMLIGNRVSQLNFLLPEVIARGDPLVVAFDRWVRDHLADSFRISAAARDLGVTERTLQRATAAELGMAPRDFVNAIRLEQAAGLLRDTTLTVDAVAARVGYLNGATLRGLVRRQGMAIADLRSARPAWR</sequence>
<reference evidence="3" key="1">
    <citation type="journal article" date="2019" name="Int. J. Syst. Evol. Microbiol.">
        <title>The Global Catalogue of Microorganisms (GCM) 10K type strain sequencing project: providing services to taxonomists for standard genome sequencing and annotation.</title>
        <authorList>
            <consortium name="The Broad Institute Genomics Platform"/>
            <consortium name="The Broad Institute Genome Sequencing Center for Infectious Disease"/>
            <person name="Wu L."/>
            <person name="Ma J."/>
        </authorList>
    </citation>
    <scope>NUCLEOTIDE SEQUENCE [LARGE SCALE GENOMIC DNA]</scope>
    <source>
        <strain evidence="3">JCM 18303</strain>
    </source>
</reference>
<dbReference type="Gene3D" id="3.40.50.880">
    <property type="match status" value="1"/>
</dbReference>
<dbReference type="SUPFAM" id="SSF52317">
    <property type="entry name" value="Class I glutamine amidotransferase-like"/>
    <property type="match status" value="1"/>
</dbReference>
<gene>
    <name evidence="2" type="ORF">GCM10023321_61640</name>
</gene>
<dbReference type="Gene3D" id="1.10.10.60">
    <property type="entry name" value="Homeodomain-like"/>
    <property type="match status" value="1"/>
</dbReference>
<dbReference type="PANTHER" id="PTHR43130">
    <property type="entry name" value="ARAC-FAMILY TRANSCRIPTIONAL REGULATOR"/>
    <property type="match status" value="1"/>
</dbReference>
<dbReference type="InterPro" id="IPR018060">
    <property type="entry name" value="HTH_AraC"/>
</dbReference>
<dbReference type="EMBL" id="BAABJP010000039">
    <property type="protein sequence ID" value="GAA5168069.1"/>
    <property type="molecule type" value="Genomic_DNA"/>
</dbReference>
<feature type="domain" description="HTH araC/xylS-type" evidence="1">
    <location>
        <begin position="222"/>
        <end position="319"/>
    </location>
</feature>
<name>A0ABP9QV21_9PSEU</name>
<dbReference type="InterPro" id="IPR029062">
    <property type="entry name" value="Class_I_gatase-like"/>
</dbReference>
<dbReference type="InterPro" id="IPR052158">
    <property type="entry name" value="INH-QAR"/>
</dbReference>
<accession>A0ABP9QV21</accession>
<evidence type="ECO:0000259" key="1">
    <source>
        <dbReference type="PROSITE" id="PS01124"/>
    </source>
</evidence>
<organism evidence="2 3">
    <name type="scientific">Pseudonocardia eucalypti</name>
    <dbReference type="NCBI Taxonomy" id="648755"/>
    <lineage>
        <taxon>Bacteria</taxon>
        <taxon>Bacillati</taxon>
        <taxon>Actinomycetota</taxon>
        <taxon>Actinomycetes</taxon>
        <taxon>Pseudonocardiales</taxon>
        <taxon>Pseudonocardiaceae</taxon>
        <taxon>Pseudonocardia</taxon>
    </lineage>
</organism>
<proteinExistence type="predicted"/>
<dbReference type="Proteomes" id="UP001428817">
    <property type="component" value="Unassembled WGS sequence"/>
</dbReference>
<protein>
    <recommendedName>
        <fullName evidence="1">HTH araC/xylS-type domain-containing protein</fullName>
    </recommendedName>
</protein>
<evidence type="ECO:0000313" key="3">
    <source>
        <dbReference type="Proteomes" id="UP001428817"/>
    </source>
</evidence>
<comment type="caution">
    <text evidence="2">The sequence shown here is derived from an EMBL/GenBank/DDBJ whole genome shotgun (WGS) entry which is preliminary data.</text>
</comment>